<reference evidence="3" key="1">
    <citation type="journal article" date="2019" name="Int. J. Syst. Evol. Microbiol.">
        <title>The Global Catalogue of Microorganisms (GCM) 10K type strain sequencing project: providing services to taxonomists for standard genome sequencing and annotation.</title>
        <authorList>
            <consortium name="The Broad Institute Genomics Platform"/>
            <consortium name="The Broad Institute Genome Sequencing Center for Infectious Disease"/>
            <person name="Wu L."/>
            <person name="Ma J."/>
        </authorList>
    </citation>
    <scope>NUCLEOTIDE SEQUENCE [LARGE SCALE GENOMIC DNA]</scope>
    <source>
        <strain evidence="3">KCTC 42953</strain>
    </source>
</reference>
<proteinExistence type="predicted"/>
<feature type="transmembrane region" description="Helical" evidence="1">
    <location>
        <begin position="55"/>
        <end position="75"/>
    </location>
</feature>
<evidence type="ECO:0000313" key="3">
    <source>
        <dbReference type="Proteomes" id="UP001595533"/>
    </source>
</evidence>
<feature type="transmembrane region" description="Helical" evidence="1">
    <location>
        <begin position="104"/>
        <end position="124"/>
    </location>
</feature>
<organism evidence="2 3">
    <name type="scientific">Marinicella sediminis</name>
    <dbReference type="NCBI Taxonomy" id="1792834"/>
    <lineage>
        <taxon>Bacteria</taxon>
        <taxon>Pseudomonadati</taxon>
        <taxon>Pseudomonadota</taxon>
        <taxon>Gammaproteobacteria</taxon>
        <taxon>Lysobacterales</taxon>
        <taxon>Marinicellaceae</taxon>
        <taxon>Marinicella</taxon>
    </lineage>
</organism>
<evidence type="ECO:0008006" key="4">
    <source>
        <dbReference type="Google" id="ProtNLM"/>
    </source>
</evidence>
<gene>
    <name evidence="2" type="ORF">ACFODZ_08075</name>
</gene>
<keyword evidence="1" id="KW-0812">Transmembrane</keyword>
<evidence type="ECO:0000256" key="1">
    <source>
        <dbReference type="SAM" id="Phobius"/>
    </source>
</evidence>
<dbReference type="Proteomes" id="UP001595533">
    <property type="component" value="Unassembled WGS sequence"/>
</dbReference>
<dbReference type="RefSeq" id="WP_157892971.1">
    <property type="nucleotide sequence ID" value="NZ_JBHRTS010000004.1"/>
</dbReference>
<accession>A0ABV7JDP9</accession>
<feature type="transmembrane region" description="Helical" evidence="1">
    <location>
        <begin position="14"/>
        <end position="35"/>
    </location>
</feature>
<name>A0ABV7JDP9_9GAMM</name>
<keyword evidence="1" id="KW-0472">Membrane</keyword>
<feature type="transmembrane region" description="Helical" evidence="1">
    <location>
        <begin position="82"/>
        <end position="98"/>
    </location>
</feature>
<sequence>MNQKRSSKPIHHQLLYLSLLPFIYALALSLANWLGWQELFPHEHHFIRLNSYIYAHSYGALLLGFVSGIKIGMAFEQPRSNTYVLLNWLLLVFAWFSYQSFADLTGILILLSGWLAAIIIDQMAKQNELLGERISRTLLTTQCIVILLLSLIAGLNG</sequence>
<keyword evidence="1" id="KW-1133">Transmembrane helix</keyword>
<evidence type="ECO:0000313" key="2">
    <source>
        <dbReference type="EMBL" id="MFC3194196.1"/>
    </source>
</evidence>
<dbReference type="EMBL" id="JBHRTS010000004">
    <property type="protein sequence ID" value="MFC3194196.1"/>
    <property type="molecule type" value="Genomic_DNA"/>
</dbReference>
<comment type="caution">
    <text evidence="2">The sequence shown here is derived from an EMBL/GenBank/DDBJ whole genome shotgun (WGS) entry which is preliminary data.</text>
</comment>
<protein>
    <recommendedName>
        <fullName evidence="4">DUF3429 domain-containing protein</fullName>
    </recommendedName>
</protein>
<feature type="transmembrane region" description="Helical" evidence="1">
    <location>
        <begin position="136"/>
        <end position="155"/>
    </location>
</feature>
<keyword evidence="3" id="KW-1185">Reference proteome</keyword>